<dbReference type="FunCoup" id="D8SNE2">
    <property type="interactions" value="1"/>
</dbReference>
<dbReference type="InParanoid" id="D8SNE2"/>
<dbReference type="STRING" id="88036.D8SNE2"/>
<evidence type="ECO:0000256" key="3">
    <source>
        <dbReference type="ARBA" id="ARBA00022692"/>
    </source>
</evidence>
<reference evidence="9 10" key="1">
    <citation type="journal article" date="2011" name="Science">
        <title>The Selaginella genome identifies genetic changes associated with the evolution of vascular plants.</title>
        <authorList>
            <person name="Banks J.A."/>
            <person name="Nishiyama T."/>
            <person name="Hasebe M."/>
            <person name="Bowman J.L."/>
            <person name="Gribskov M."/>
            <person name="dePamphilis C."/>
            <person name="Albert V.A."/>
            <person name="Aono N."/>
            <person name="Aoyama T."/>
            <person name="Ambrose B.A."/>
            <person name="Ashton N.W."/>
            <person name="Axtell M.J."/>
            <person name="Barker E."/>
            <person name="Barker M.S."/>
            <person name="Bennetzen J.L."/>
            <person name="Bonawitz N.D."/>
            <person name="Chapple C."/>
            <person name="Cheng C."/>
            <person name="Correa L.G."/>
            <person name="Dacre M."/>
            <person name="DeBarry J."/>
            <person name="Dreyer I."/>
            <person name="Elias M."/>
            <person name="Engstrom E.M."/>
            <person name="Estelle M."/>
            <person name="Feng L."/>
            <person name="Finet C."/>
            <person name="Floyd S.K."/>
            <person name="Frommer W.B."/>
            <person name="Fujita T."/>
            <person name="Gramzow L."/>
            <person name="Gutensohn M."/>
            <person name="Harholt J."/>
            <person name="Hattori M."/>
            <person name="Heyl A."/>
            <person name="Hirai T."/>
            <person name="Hiwatashi Y."/>
            <person name="Ishikawa M."/>
            <person name="Iwata M."/>
            <person name="Karol K.G."/>
            <person name="Koehler B."/>
            <person name="Kolukisaoglu U."/>
            <person name="Kubo M."/>
            <person name="Kurata T."/>
            <person name="Lalonde S."/>
            <person name="Li K."/>
            <person name="Li Y."/>
            <person name="Litt A."/>
            <person name="Lyons E."/>
            <person name="Manning G."/>
            <person name="Maruyama T."/>
            <person name="Michael T.P."/>
            <person name="Mikami K."/>
            <person name="Miyazaki S."/>
            <person name="Morinaga S."/>
            <person name="Murata T."/>
            <person name="Mueller-Roeber B."/>
            <person name="Nelson D.R."/>
            <person name="Obara M."/>
            <person name="Oguri Y."/>
            <person name="Olmstead R.G."/>
            <person name="Onodera N."/>
            <person name="Petersen B.L."/>
            <person name="Pils B."/>
            <person name="Prigge M."/>
            <person name="Rensing S.A."/>
            <person name="Riano-Pachon D.M."/>
            <person name="Roberts A.W."/>
            <person name="Sato Y."/>
            <person name="Scheller H.V."/>
            <person name="Schulz B."/>
            <person name="Schulz C."/>
            <person name="Shakirov E.V."/>
            <person name="Shibagaki N."/>
            <person name="Shinohara N."/>
            <person name="Shippen D.E."/>
            <person name="Soerensen I."/>
            <person name="Sotooka R."/>
            <person name="Sugimoto N."/>
            <person name="Sugita M."/>
            <person name="Sumikawa N."/>
            <person name="Tanurdzic M."/>
            <person name="Theissen G."/>
            <person name="Ulvskov P."/>
            <person name="Wakazuki S."/>
            <person name="Weng J.K."/>
            <person name="Willats W.W."/>
            <person name="Wipf D."/>
            <person name="Wolf P.G."/>
            <person name="Yang L."/>
            <person name="Zimmer A.D."/>
            <person name="Zhu Q."/>
            <person name="Mitros T."/>
            <person name="Hellsten U."/>
            <person name="Loque D."/>
            <person name="Otillar R."/>
            <person name="Salamov A."/>
            <person name="Schmutz J."/>
            <person name="Shapiro H."/>
            <person name="Lindquist E."/>
            <person name="Lucas S."/>
            <person name="Rokhsar D."/>
            <person name="Grigoriev I.V."/>
        </authorList>
    </citation>
    <scope>NUCLEOTIDE SEQUENCE [LARGE SCALE GENOMIC DNA]</scope>
</reference>
<sequence length="445" mass="48203">MGEEAALAKEKLDAGAAFVLVSKGTWLHAAYHLTTAIVGPAILSLPYAFASLGWELGVLALTMGALVTFYGYNLVSTLLEQADQRGQRHLRLGDLAVDILGPKWSKYVVFPQMVISFGIVVGSNLLCGQGMLKIYENLVKDGDLKLYHFVMISASIMIILSQLPSFHSLRYISLASALLSMGYSLGVVAACIYAGHSKRAPPKDYSIVGSTSARVFHAFNGLSIMASTYGVSIIPEIQATIASPVSGKMFKGLLLCYAVVVTTFFSVSISGYWAFGNKATGNLFDNFIPDDNTTLAPDWLLFLIILFIVIQLLAIAVVYSQPLFDVFETALSDVKRPIFSFRNLLPRLAVRSLYIVLAAFLAAMLPFFGDLNAFIGAVGFLPLAFILPPVLYNIKCKPSPGTVVFWVNTAIIVVYGAMAVMGSVSSVRQIVLDAHKFKVFSNNTS</sequence>
<feature type="domain" description="Amino acid transporter transmembrane" evidence="8">
    <location>
        <begin position="23"/>
        <end position="425"/>
    </location>
</feature>
<feature type="transmembrane region" description="Helical" evidence="7">
    <location>
        <begin position="56"/>
        <end position="75"/>
    </location>
</feature>
<gene>
    <name evidence="9" type="ORF">SELMODRAFT_156907</name>
</gene>
<dbReference type="GO" id="GO:0016020">
    <property type="term" value="C:membrane"/>
    <property type="evidence" value="ECO:0000318"/>
    <property type="project" value="GO_Central"/>
</dbReference>
<keyword evidence="6 7" id="KW-0472">Membrane</keyword>
<dbReference type="GO" id="GO:0003333">
    <property type="term" value="P:amino acid transmembrane transport"/>
    <property type="evidence" value="ECO:0000318"/>
    <property type="project" value="GO_Central"/>
</dbReference>
<evidence type="ECO:0000256" key="6">
    <source>
        <dbReference type="ARBA" id="ARBA00023136"/>
    </source>
</evidence>
<evidence type="ECO:0000256" key="7">
    <source>
        <dbReference type="SAM" id="Phobius"/>
    </source>
</evidence>
<dbReference type="PANTHER" id="PTHR48017">
    <property type="entry name" value="OS05G0424000 PROTEIN-RELATED"/>
    <property type="match status" value="1"/>
</dbReference>
<feature type="transmembrane region" description="Helical" evidence="7">
    <location>
        <begin position="403"/>
        <end position="424"/>
    </location>
</feature>
<keyword evidence="5 7" id="KW-1133">Transmembrane helix</keyword>
<feature type="transmembrane region" description="Helical" evidence="7">
    <location>
        <begin position="299"/>
        <end position="327"/>
    </location>
</feature>
<keyword evidence="2" id="KW-0813">Transport</keyword>
<feature type="transmembrane region" description="Helical" evidence="7">
    <location>
        <begin position="107"/>
        <end position="126"/>
    </location>
</feature>
<comment type="subcellular location">
    <subcellularLocation>
        <location evidence="1">Membrane</location>
    </subcellularLocation>
</comment>
<dbReference type="OrthoDB" id="40134at2759"/>
<protein>
    <recommendedName>
        <fullName evidence="8">Amino acid transporter transmembrane domain-containing protein</fullName>
    </recommendedName>
</protein>
<keyword evidence="10" id="KW-1185">Reference proteome</keyword>
<keyword evidence="3 7" id="KW-0812">Transmembrane</keyword>
<dbReference type="Gramene" id="EFJ14053">
    <property type="protein sequence ID" value="EFJ14053"/>
    <property type="gene ID" value="SELMODRAFT_156907"/>
</dbReference>
<dbReference type="GO" id="GO:0015171">
    <property type="term" value="F:amino acid transmembrane transporter activity"/>
    <property type="evidence" value="ECO:0000318"/>
    <property type="project" value="GO_Central"/>
</dbReference>
<evidence type="ECO:0000256" key="2">
    <source>
        <dbReference type="ARBA" id="ARBA00022448"/>
    </source>
</evidence>
<dbReference type="EMBL" id="GL377629">
    <property type="protein sequence ID" value="EFJ14053.1"/>
    <property type="molecule type" value="Genomic_DNA"/>
</dbReference>
<accession>D8SNE2</accession>
<evidence type="ECO:0000256" key="5">
    <source>
        <dbReference type="ARBA" id="ARBA00022989"/>
    </source>
</evidence>
<dbReference type="Proteomes" id="UP000001514">
    <property type="component" value="Unassembled WGS sequence"/>
</dbReference>
<keyword evidence="4" id="KW-0029">Amino-acid transport</keyword>
<feature type="transmembrane region" description="Helical" evidence="7">
    <location>
        <begin position="374"/>
        <end position="391"/>
    </location>
</feature>
<organism evidence="10">
    <name type="scientific">Selaginella moellendorffii</name>
    <name type="common">Spikemoss</name>
    <dbReference type="NCBI Taxonomy" id="88036"/>
    <lineage>
        <taxon>Eukaryota</taxon>
        <taxon>Viridiplantae</taxon>
        <taxon>Streptophyta</taxon>
        <taxon>Embryophyta</taxon>
        <taxon>Tracheophyta</taxon>
        <taxon>Lycopodiopsida</taxon>
        <taxon>Selaginellales</taxon>
        <taxon>Selaginellaceae</taxon>
        <taxon>Selaginella</taxon>
    </lineage>
</organism>
<feature type="transmembrane region" description="Helical" evidence="7">
    <location>
        <begin position="29"/>
        <end position="49"/>
    </location>
</feature>
<evidence type="ECO:0000313" key="10">
    <source>
        <dbReference type="Proteomes" id="UP000001514"/>
    </source>
</evidence>
<evidence type="ECO:0000313" key="9">
    <source>
        <dbReference type="EMBL" id="EFJ14053.1"/>
    </source>
</evidence>
<evidence type="ECO:0000259" key="8">
    <source>
        <dbReference type="Pfam" id="PF01490"/>
    </source>
</evidence>
<feature type="transmembrane region" description="Helical" evidence="7">
    <location>
        <begin position="146"/>
        <end position="165"/>
    </location>
</feature>
<dbReference type="eggNOG" id="KOG1303">
    <property type="taxonomic scope" value="Eukaryota"/>
</dbReference>
<dbReference type="InterPro" id="IPR013057">
    <property type="entry name" value="AA_transpt_TM"/>
</dbReference>
<dbReference type="AlphaFoldDB" id="D8SNE2"/>
<dbReference type="Pfam" id="PF01490">
    <property type="entry name" value="Aa_trans"/>
    <property type="match status" value="1"/>
</dbReference>
<dbReference type="HOGENOM" id="CLU_031160_1_0_1"/>
<evidence type="ECO:0000256" key="1">
    <source>
        <dbReference type="ARBA" id="ARBA00004370"/>
    </source>
</evidence>
<name>D8SNE2_SELML</name>
<feature type="transmembrane region" description="Helical" evidence="7">
    <location>
        <begin position="348"/>
        <end position="368"/>
    </location>
</feature>
<feature type="transmembrane region" description="Helical" evidence="7">
    <location>
        <begin position="171"/>
        <end position="194"/>
    </location>
</feature>
<feature type="transmembrane region" description="Helical" evidence="7">
    <location>
        <begin position="254"/>
        <end position="275"/>
    </location>
</feature>
<dbReference type="OMA" id="THETENH"/>
<evidence type="ECO:0000256" key="4">
    <source>
        <dbReference type="ARBA" id="ARBA00022970"/>
    </source>
</evidence>
<dbReference type="KEGG" id="smo:SELMODRAFT_156907"/>
<proteinExistence type="predicted"/>